<name>A0A2S2FE61_9GAMM</name>
<dbReference type="EMBL" id="CP029397">
    <property type="protein sequence ID" value="AWL29229.2"/>
    <property type="molecule type" value="Genomic_DNA"/>
</dbReference>
<evidence type="ECO:0000256" key="1">
    <source>
        <dbReference type="SAM" id="SignalP"/>
    </source>
</evidence>
<dbReference type="PROSITE" id="PS51257">
    <property type="entry name" value="PROKAR_LIPOPROTEIN"/>
    <property type="match status" value="1"/>
</dbReference>
<keyword evidence="1" id="KW-0732">Signal</keyword>
<evidence type="ECO:0000313" key="2">
    <source>
        <dbReference type="EMBL" id="AWL29229.2"/>
    </source>
</evidence>
<dbReference type="AlphaFoldDB" id="A0A2S2FE61"/>
<sequence length="151" mass="17116">MKKIRTILMMIIAGLLMQACSMSEDKVFASQTVCKEKQCPLMAIKESENKNYSLFFDVENDNSEIEQVNLVLDNQQHIYKLADENVEYSNTGESTYIVLNVNKDLVDSLVAAENSSLSIKTKSRTFNGIIRTGQQESELYKAAKEFKSKLN</sequence>
<gene>
    <name evidence="2" type="ORF">DJ533_11955</name>
</gene>
<dbReference type="KEGG" id="adv:DJ533_11955"/>
<keyword evidence="3" id="KW-1185">Reference proteome</keyword>
<evidence type="ECO:0008006" key="4">
    <source>
        <dbReference type="Google" id="ProtNLM"/>
    </source>
</evidence>
<accession>A0A2S2FE61</accession>
<protein>
    <recommendedName>
        <fullName evidence="4">Lipoprotein</fullName>
    </recommendedName>
</protein>
<dbReference type="STRING" id="1871111.GCA_001704615_01427"/>
<feature type="signal peptide" evidence="1">
    <location>
        <begin position="1"/>
        <end position="23"/>
    </location>
</feature>
<feature type="chain" id="PRO_5022750999" description="Lipoprotein" evidence="1">
    <location>
        <begin position="24"/>
        <end position="151"/>
    </location>
</feature>
<proteinExistence type="predicted"/>
<dbReference type="Proteomes" id="UP000245977">
    <property type="component" value="Chromosome"/>
</dbReference>
<reference evidence="2" key="1">
    <citation type="submission" date="2019-08" db="EMBL/GenBank/DDBJ databases">
        <title>The complete genome of Acinetobacter defluvii strain WCHAD010030.</title>
        <authorList>
            <person name="Hu Y."/>
            <person name="Qin J."/>
            <person name="Feng Y."/>
            <person name="Zong Z."/>
        </authorList>
    </citation>
    <scope>NUCLEOTIDE SEQUENCE</scope>
    <source>
        <strain evidence="2">WCHA30</strain>
    </source>
</reference>
<evidence type="ECO:0000313" key="3">
    <source>
        <dbReference type="Proteomes" id="UP000245977"/>
    </source>
</evidence>
<organism evidence="2 3">
    <name type="scientific">Acinetobacter defluvii</name>
    <dbReference type="NCBI Taxonomy" id="1871111"/>
    <lineage>
        <taxon>Bacteria</taxon>
        <taxon>Pseudomonadati</taxon>
        <taxon>Pseudomonadota</taxon>
        <taxon>Gammaproteobacteria</taxon>
        <taxon>Moraxellales</taxon>
        <taxon>Moraxellaceae</taxon>
        <taxon>Acinetobacter</taxon>
    </lineage>
</organism>